<feature type="region of interest" description="Disordered" evidence="7">
    <location>
        <begin position="448"/>
        <end position="469"/>
    </location>
</feature>
<feature type="region of interest" description="Disordered" evidence="7">
    <location>
        <begin position="201"/>
        <end position="270"/>
    </location>
</feature>
<dbReference type="AlphaFoldDB" id="A0A9P4MD14"/>
<evidence type="ECO:0000256" key="6">
    <source>
        <dbReference type="SAM" id="Coils"/>
    </source>
</evidence>
<evidence type="ECO:0000256" key="2">
    <source>
        <dbReference type="ARBA" id="ARBA00022491"/>
    </source>
</evidence>
<evidence type="ECO:0008006" key="10">
    <source>
        <dbReference type="Google" id="ProtNLM"/>
    </source>
</evidence>
<keyword evidence="2" id="KW-0678">Repressor</keyword>
<feature type="compositionally biased region" description="Low complexity" evidence="7">
    <location>
        <begin position="1"/>
        <end position="11"/>
    </location>
</feature>
<feature type="region of interest" description="Disordered" evidence="7">
    <location>
        <begin position="1"/>
        <end position="25"/>
    </location>
</feature>
<feature type="compositionally biased region" description="Basic residues" evidence="7">
    <location>
        <begin position="215"/>
        <end position="224"/>
    </location>
</feature>
<comment type="caution">
    <text evidence="8">The sequence shown here is derived from an EMBL/GenBank/DDBJ whole genome shotgun (WGS) entry which is preliminary data.</text>
</comment>
<comment type="subcellular location">
    <subcellularLocation>
        <location evidence="1">Nucleus</location>
    </subcellularLocation>
</comment>
<dbReference type="PANTHER" id="PTHR21964">
    <property type="entry name" value="BREAST CANCER METASTASIS-SUPPRESSOR 1"/>
    <property type="match status" value="1"/>
</dbReference>
<evidence type="ECO:0000256" key="3">
    <source>
        <dbReference type="ARBA" id="ARBA00023015"/>
    </source>
</evidence>
<dbReference type="SMART" id="SM01401">
    <property type="entry name" value="Sds3"/>
    <property type="match status" value="1"/>
</dbReference>
<evidence type="ECO:0000313" key="8">
    <source>
        <dbReference type="EMBL" id="KAF2149385.1"/>
    </source>
</evidence>
<keyword evidence="6" id="KW-0175">Coiled coil</keyword>
<dbReference type="GO" id="GO:0010468">
    <property type="term" value="P:regulation of gene expression"/>
    <property type="evidence" value="ECO:0007669"/>
    <property type="project" value="UniProtKB-ARBA"/>
</dbReference>
<dbReference type="EMBL" id="ML996091">
    <property type="protein sequence ID" value="KAF2149385.1"/>
    <property type="molecule type" value="Genomic_DNA"/>
</dbReference>
<dbReference type="Proteomes" id="UP000799439">
    <property type="component" value="Unassembled WGS sequence"/>
</dbReference>
<dbReference type="Pfam" id="PF08598">
    <property type="entry name" value="Sds3"/>
    <property type="match status" value="1"/>
</dbReference>
<keyword evidence="3" id="KW-0805">Transcription regulation</keyword>
<evidence type="ECO:0000313" key="9">
    <source>
        <dbReference type="Proteomes" id="UP000799439"/>
    </source>
</evidence>
<dbReference type="InterPro" id="IPR013907">
    <property type="entry name" value="Sds3"/>
</dbReference>
<evidence type="ECO:0000256" key="5">
    <source>
        <dbReference type="ARBA" id="ARBA00023242"/>
    </source>
</evidence>
<evidence type="ECO:0000256" key="4">
    <source>
        <dbReference type="ARBA" id="ARBA00023163"/>
    </source>
</evidence>
<protein>
    <recommendedName>
        <fullName evidence="10">Deacetylase complex subunit Sds3</fullName>
    </recommendedName>
</protein>
<keyword evidence="9" id="KW-1185">Reference proteome</keyword>
<feature type="coiled-coil region" evidence="6">
    <location>
        <begin position="129"/>
        <end position="190"/>
    </location>
</feature>
<feature type="compositionally biased region" description="Basic and acidic residues" evidence="7">
    <location>
        <begin position="225"/>
        <end position="236"/>
    </location>
</feature>
<accession>A0A9P4MD14</accession>
<reference evidence="8" key="1">
    <citation type="journal article" date="2020" name="Stud. Mycol.">
        <title>101 Dothideomycetes genomes: a test case for predicting lifestyles and emergence of pathogens.</title>
        <authorList>
            <person name="Haridas S."/>
            <person name="Albert R."/>
            <person name="Binder M."/>
            <person name="Bloem J."/>
            <person name="Labutti K."/>
            <person name="Salamov A."/>
            <person name="Andreopoulos B."/>
            <person name="Baker S."/>
            <person name="Barry K."/>
            <person name="Bills G."/>
            <person name="Bluhm B."/>
            <person name="Cannon C."/>
            <person name="Castanera R."/>
            <person name="Culley D."/>
            <person name="Daum C."/>
            <person name="Ezra D."/>
            <person name="Gonzalez J."/>
            <person name="Henrissat B."/>
            <person name="Kuo A."/>
            <person name="Liang C."/>
            <person name="Lipzen A."/>
            <person name="Lutzoni F."/>
            <person name="Magnuson J."/>
            <person name="Mondo S."/>
            <person name="Nolan M."/>
            <person name="Ohm R."/>
            <person name="Pangilinan J."/>
            <person name="Park H.-J."/>
            <person name="Ramirez L."/>
            <person name="Alfaro M."/>
            <person name="Sun H."/>
            <person name="Tritt A."/>
            <person name="Yoshinaga Y."/>
            <person name="Zwiers L.-H."/>
            <person name="Turgeon B."/>
            <person name="Goodwin S."/>
            <person name="Spatafora J."/>
            <person name="Crous P."/>
            <person name="Grigoriev I."/>
        </authorList>
    </citation>
    <scope>NUCLEOTIDE SEQUENCE</scope>
    <source>
        <strain evidence="8">CBS 260.36</strain>
    </source>
</reference>
<dbReference type="GO" id="GO:0005654">
    <property type="term" value="C:nucleoplasm"/>
    <property type="evidence" value="ECO:0007669"/>
    <property type="project" value="UniProtKB-ARBA"/>
</dbReference>
<dbReference type="OrthoDB" id="70376at2759"/>
<proteinExistence type="predicted"/>
<keyword evidence="4" id="KW-0804">Transcription</keyword>
<feature type="region of interest" description="Disordered" evidence="7">
    <location>
        <begin position="558"/>
        <end position="584"/>
    </location>
</feature>
<keyword evidence="5" id="KW-0539">Nucleus</keyword>
<sequence length="584" mass="62995">MARAGSPMAMSPSPPPPQQISKRDKKRRNIVDKLNDMITTFGKDQTQHYRAQLQAIQVDMTLILRADPYENAPLDDDPQRIEDLVEALTGGNVHGGKAAREDFLALAGRRYFEYCQEINKAQEKRDADLTMLKNQYDNANAELERLNAYKIQVAQREHAELASTIRQRLINTITKKRDRLMREKEQLDIADSNSLFMHPSHYSMNIPASPGGIHSNRKTRHTRHRPGDAEETVTERGRKRKLPGDEDGNESPLPGFRPLTQDGSGAFSPFQDQRNKVLRAQQEAPAYSIDSIFTEKELAHATSVAQSATYHFFNQQMQANDQTVNAAQTNGKTSTAGSVNAVAESSSGLPIATEVSDRPTSPPPQPEATGMERQVSNYATRGATKANPLSFLSDAAMLAGSTGEIQVNPYLPVMIPITKTDKGAPTPPGASARDVGYDMAMILGGDRDVAPSGRIPRPAGEDGSGVEGDPTVADARKTYLEQACREPLAAQPFRLPLTDLGPAMIKDGVNRPAGFGFADPASMPNAIRDGPTSVGAATTVGYSSLAAVHAAGIPMSRATSLGGSEVGASEGGAVGMRRTRSRAV</sequence>
<organism evidence="8 9">
    <name type="scientific">Myriangium duriaei CBS 260.36</name>
    <dbReference type="NCBI Taxonomy" id="1168546"/>
    <lineage>
        <taxon>Eukaryota</taxon>
        <taxon>Fungi</taxon>
        <taxon>Dikarya</taxon>
        <taxon>Ascomycota</taxon>
        <taxon>Pezizomycotina</taxon>
        <taxon>Dothideomycetes</taxon>
        <taxon>Dothideomycetidae</taxon>
        <taxon>Myriangiales</taxon>
        <taxon>Myriangiaceae</taxon>
        <taxon>Myriangium</taxon>
    </lineage>
</organism>
<feature type="region of interest" description="Disordered" evidence="7">
    <location>
        <begin position="345"/>
        <end position="373"/>
    </location>
</feature>
<gene>
    <name evidence="8" type="ORF">K461DRAFT_246127</name>
</gene>
<evidence type="ECO:0000256" key="7">
    <source>
        <dbReference type="SAM" id="MobiDB-lite"/>
    </source>
</evidence>
<evidence type="ECO:0000256" key="1">
    <source>
        <dbReference type="ARBA" id="ARBA00004123"/>
    </source>
</evidence>
<name>A0A9P4MD14_9PEZI</name>